<dbReference type="SUPFAM" id="SSF51419">
    <property type="entry name" value="PLP-binding barrel"/>
    <property type="match status" value="1"/>
</dbReference>
<dbReference type="AlphaFoldDB" id="A0A3B0UYF1"/>
<dbReference type="GO" id="GO:0030632">
    <property type="term" value="P:D-alanine biosynthetic process"/>
    <property type="evidence" value="ECO:0007669"/>
    <property type="project" value="TreeGrafter"/>
</dbReference>
<dbReference type="PRINTS" id="PR00992">
    <property type="entry name" value="ALARACEMASE"/>
</dbReference>
<dbReference type="GO" id="GO:0030170">
    <property type="term" value="F:pyridoxal phosphate binding"/>
    <property type="evidence" value="ECO:0007669"/>
    <property type="project" value="TreeGrafter"/>
</dbReference>
<dbReference type="EC" id="5.1.1.1" evidence="5"/>
<dbReference type="InterPro" id="IPR009006">
    <property type="entry name" value="Ala_racemase/Decarboxylase_C"/>
</dbReference>
<dbReference type="Pfam" id="PF01168">
    <property type="entry name" value="Ala_racemase_N"/>
    <property type="match status" value="1"/>
</dbReference>
<dbReference type="EMBL" id="UOEZ01000034">
    <property type="protein sequence ID" value="VAW35911.1"/>
    <property type="molecule type" value="Genomic_DNA"/>
</dbReference>
<dbReference type="InterPro" id="IPR011079">
    <property type="entry name" value="Ala_racemase_C"/>
</dbReference>
<organism evidence="5">
    <name type="scientific">hydrothermal vent metagenome</name>
    <dbReference type="NCBI Taxonomy" id="652676"/>
    <lineage>
        <taxon>unclassified sequences</taxon>
        <taxon>metagenomes</taxon>
        <taxon>ecological metagenomes</taxon>
    </lineage>
</organism>
<dbReference type="Pfam" id="PF00842">
    <property type="entry name" value="Ala_racemase_C"/>
    <property type="match status" value="1"/>
</dbReference>
<sequence length="390" mass="41582">MSGRPTVALIDTKALEHNLMSLKARLPEGVATAAVVKANAYGHGAALVAKALQRAGCAFFGVAFAGEGAELRRGGVTGPVIVFSGATPAETETVIEHNLTPVIYDIDSARAINRQAEAAGVLQAVHIKIDSGMGRLGILPGDIKGFFSAFSRLRSLQLEGLMSQYAEMDSQDKAFSRVQLSTFKAAVKEIEALGFRARYRHIANSAALVDCSESHLDMVRPGIMLYGAYPAPHFRAQIDLRPVMTLKSRIIQLKRVAPGTPVSYGRTFITERESIIATLPIGYGDGLPRRLGSGPAISGGRGSVLIRGQRAPIVGTICMDLMMVDVTGIEGALQGDEAVIMGAQGAERITAEEIAEKTGTISYEILCNVARRVPRIALRNAAAKAKKRFI</sequence>
<dbReference type="PROSITE" id="PS00395">
    <property type="entry name" value="ALANINE_RACEMASE"/>
    <property type="match status" value="1"/>
</dbReference>
<evidence type="ECO:0000313" key="5">
    <source>
        <dbReference type="EMBL" id="VAW35911.1"/>
    </source>
</evidence>
<dbReference type="GO" id="GO:0008784">
    <property type="term" value="F:alanine racemase activity"/>
    <property type="evidence" value="ECO:0007669"/>
    <property type="project" value="UniProtKB-EC"/>
</dbReference>
<dbReference type="GO" id="GO:0005829">
    <property type="term" value="C:cytosol"/>
    <property type="evidence" value="ECO:0007669"/>
    <property type="project" value="TreeGrafter"/>
</dbReference>
<name>A0A3B0UYF1_9ZZZZ</name>
<dbReference type="FunFam" id="3.20.20.10:FF:000002">
    <property type="entry name" value="Alanine racemase"/>
    <property type="match status" value="1"/>
</dbReference>
<accession>A0A3B0UYF1</accession>
<dbReference type="InterPro" id="IPR029066">
    <property type="entry name" value="PLP-binding_barrel"/>
</dbReference>
<keyword evidence="3 5" id="KW-0413">Isomerase</keyword>
<dbReference type="PANTHER" id="PTHR30511:SF0">
    <property type="entry name" value="ALANINE RACEMASE, CATABOLIC-RELATED"/>
    <property type="match status" value="1"/>
</dbReference>
<dbReference type="InterPro" id="IPR001608">
    <property type="entry name" value="Ala_racemase_N"/>
</dbReference>
<feature type="domain" description="Alanine racemase C-terminal" evidence="4">
    <location>
        <begin position="243"/>
        <end position="378"/>
    </location>
</feature>
<reference evidence="5" key="1">
    <citation type="submission" date="2018-06" db="EMBL/GenBank/DDBJ databases">
        <authorList>
            <person name="Zhirakovskaya E."/>
        </authorList>
    </citation>
    <scope>NUCLEOTIDE SEQUENCE</scope>
</reference>
<dbReference type="Gene3D" id="2.40.37.10">
    <property type="entry name" value="Lyase, Ornithine Decarboxylase, Chain A, domain 1"/>
    <property type="match status" value="1"/>
</dbReference>
<comment type="cofactor">
    <cofactor evidence="1">
        <name>pyridoxal 5'-phosphate</name>
        <dbReference type="ChEBI" id="CHEBI:597326"/>
    </cofactor>
</comment>
<dbReference type="Gene3D" id="3.20.20.10">
    <property type="entry name" value="Alanine racemase"/>
    <property type="match status" value="1"/>
</dbReference>
<dbReference type="InterPro" id="IPR020622">
    <property type="entry name" value="Ala_racemase_pyridoxalP-BS"/>
</dbReference>
<dbReference type="InterPro" id="IPR000821">
    <property type="entry name" value="Ala_racemase"/>
</dbReference>
<dbReference type="CDD" id="cd00430">
    <property type="entry name" value="PLPDE_III_AR"/>
    <property type="match status" value="1"/>
</dbReference>
<evidence type="ECO:0000256" key="2">
    <source>
        <dbReference type="ARBA" id="ARBA00022898"/>
    </source>
</evidence>
<evidence type="ECO:0000256" key="1">
    <source>
        <dbReference type="ARBA" id="ARBA00001933"/>
    </source>
</evidence>
<dbReference type="NCBIfam" id="TIGR00492">
    <property type="entry name" value="alr"/>
    <property type="match status" value="1"/>
</dbReference>
<proteinExistence type="inferred from homology"/>
<gene>
    <name evidence="5" type="ORF">MNBD_DELTA02-171</name>
</gene>
<dbReference type="HAMAP" id="MF_01201">
    <property type="entry name" value="Ala_racemase"/>
    <property type="match status" value="1"/>
</dbReference>
<dbReference type="PANTHER" id="PTHR30511">
    <property type="entry name" value="ALANINE RACEMASE"/>
    <property type="match status" value="1"/>
</dbReference>
<dbReference type="SUPFAM" id="SSF50621">
    <property type="entry name" value="Alanine racemase C-terminal domain-like"/>
    <property type="match status" value="1"/>
</dbReference>
<evidence type="ECO:0000259" key="4">
    <source>
        <dbReference type="SMART" id="SM01005"/>
    </source>
</evidence>
<protein>
    <submittedName>
        <fullName evidence="5">Alanine racemase</fullName>
        <ecNumber evidence="5">5.1.1.1</ecNumber>
    </submittedName>
</protein>
<evidence type="ECO:0000256" key="3">
    <source>
        <dbReference type="ARBA" id="ARBA00023235"/>
    </source>
</evidence>
<keyword evidence="2" id="KW-0663">Pyridoxal phosphate</keyword>
<dbReference type="SMART" id="SM01005">
    <property type="entry name" value="Ala_racemase_C"/>
    <property type="match status" value="1"/>
</dbReference>